<dbReference type="InterPro" id="IPR035906">
    <property type="entry name" value="MetI-like_sf"/>
</dbReference>
<dbReference type="GO" id="GO:0005886">
    <property type="term" value="C:plasma membrane"/>
    <property type="evidence" value="ECO:0007669"/>
    <property type="project" value="UniProtKB-SubCell"/>
</dbReference>
<evidence type="ECO:0000256" key="7">
    <source>
        <dbReference type="RuleBase" id="RU363032"/>
    </source>
</evidence>
<evidence type="ECO:0000256" key="2">
    <source>
        <dbReference type="ARBA" id="ARBA00022448"/>
    </source>
</evidence>
<dbReference type="PANTHER" id="PTHR43005">
    <property type="entry name" value="BLR7065 PROTEIN"/>
    <property type="match status" value="1"/>
</dbReference>
<dbReference type="EMBL" id="VIGC01000037">
    <property type="protein sequence ID" value="TQE93563.1"/>
    <property type="molecule type" value="Genomic_DNA"/>
</dbReference>
<dbReference type="Proteomes" id="UP000317371">
    <property type="component" value="Unassembled WGS sequence"/>
</dbReference>
<gene>
    <name evidence="9" type="ORF">FKZ61_20675</name>
</gene>
<evidence type="ECO:0000256" key="4">
    <source>
        <dbReference type="ARBA" id="ARBA00022692"/>
    </source>
</evidence>
<dbReference type="InterPro" id="IPR035277">
    <property type="entry name" value="MalF_N"/>
</dbReference>
<feature type="transmembrane region" description="Helical" evidence="7">
    <location>
        <begin position="124"/>
        <end position="144"/>
    </location>
</feature>
<evidence type="ECO:0000256" key="6">
    <source>
        <dbReference type="ARBA" id="ARBA00023136"/>
    </source>
</evidence>
<dbReference type="SUPFAM" id="SSF160964">
    <property type="entry name" value="MalF N-terminal region-like"/>
    <property type="match status" value="1"/>
</dbReference>
<dbReference type="SUPFAM" id="SSF161098">
    <property type="entry name" value="MetI-like"/>
    <property type="match status" value="1"/>
</dbReference>
<dbReference type="AlphaFoldDB" id="A0A540VBY1"/>
<feature type="domain" description="ABC transmembrane type-1" evidence="8">
    <location>
        <begin position="87"/>
        <end position="308"/>
    </location>
</feature>
<dbReference type="Gene3D" id="1.20.58.370">
    <property type="entry name" value="MalF N-terminal region-like"/>
    <property type="match status" value="1"/>
</dbReference>
<keyword evidence="6 7" id="KW-0472">Membrane</keyword>
<dbReference type="Pfam" id="PF00528">
    <property type="entry name" value="BPD_transp_1"/>
    <property type="match status" value="1"/>
</dbReference>
<keyword evidence="10" id="KW-1185">Reference proteome</keyword>
<protein>
    <submittedName>
        <fullName evidence="9">Sugar ABC transporter permease</fullName>
    </submittedName>
</protein>
<dbReference type="Gene3D" id="1.10.3720.10">
    <property type="entry name" value="MetI-like"/>
    <property type="match status" value="1"/>
</dbReference>
<evidence type="ECO:0000256" key="5">
    <source>
        <dbReference type="ARBA" id="ARBA00022989"/>
    </source>
</evidence>
<dbReference type="CDD" id="cd06261">
    <property type="entry name" value="TM_PBP2"/>
    <property type="match status" value="1"/>
</dbReference>
<evidence type="ECO:0000256" key="1">
    <source>
        <dbReference type="ARBA" id="ARBA00004651"/>
    </source>
</evidence>
<dbReference type="InParanoid" id="A0A540VBY1"/>
<name>A0A540VBY1_9CHLR</name>
<feature type="transmembrane region" description="Helical" evidence="7">
    <location>
        <begin position="26"/>
        <end position="49"/>
    </location>
</feature>
<dbReference type="GO" id="GO:0055085">
    <property type="term" value="P:transmembrane transport"/>
    <property type="evidence" value="ECO:0007669"/>
    <property type="project" value="InterPro"/>
</dbReference>
<dbReference type="PROSITE" id="PS50928">
    <property type="entry name" value="ABC_TM1"/>
    <property type="match status" value="1"/>
</dbReference>
<keyword evidence="3" id="KW-1003">Cell membrane</keyword>
<comment type="caution">
    <text evidence="9">The sequence shown here is derived from an EMBL/GenBank/DDBJ whole genome shotgun (WGS) entry which is preliminary data.</text>
</comment>
<evidence type="ECO:0000313" key="10">
    <source>
        <dbReference type="Proteomes" id="UP000317371"/>
    </source>
</evidence>
<keyword evidence="5 7" id="KW-1133">Transmembrane helix</keyword>
<evidence type="ECO:0000256" key="3">
    <source>
        <dbReference type="ARBA" id="ARBA00022475"/>
    </source>
</evidence>
<comment type="similarity">
    <text evidence="7">Belongs to the binding-protein-dependent transport system permease family.</text>
</comment>
<dbReference type="InterPro" id="IPR000515">
    <property type="entry name" value="MetI-like"/>
</dbReference>
<evidence type="ECO:0000313" key="9">
    <source>
        <dbReference type="EMBL" id="TQE93563.1"/>
    </source>
</evidence>
<dbReference type="PANTHER" id="PTHR43005:SF2">
    <property type="entry name" value="INTEGRAL MEMBRANE SUGAR TRANSPORT PROTEIN"/>
    <property type="match status" value="1"/>
</dbReference>
<proteinExistence type="inferred from homology"/>
<keyword evidence="2 7" id="KW-0813">Transport</keyword>
<reference evidence="9 10" key="1">
    <citation type="submission" date="2019-06" db="EMBL/GenBank/DDBJ databases">
        <title>Genome sequence of Litorilinea aerophila BAA-2444.</title>
        <authorList>
            <person name="Maclea K.S."/>
            <person name="Maurais E.G."/>
            <person name="Iannazzi L.C."/>
        </authorList>
    </citation>
    <scope>NUCLEOTIDE SEQUENCE [LARGE SCALE GENOMIC DNA]</scope>
    <source>
        <strain evidence="9 10">ATCC BAA-2444</strain>
    </source>
</reference>
<feature type="transmembrane region" description="Helical" evidence="7">
    <location>
        <begin position="292"/>
        <end position="312"/>
    </location>
</feature>
<organism evidence="9 10">
    <name type="scientific">Litorilinea aerophila</name>
    <dbReference type="NCBI Taxonomy" id="1204385"/>
    <lineage>
        <taxon>Bacteria</taxon>
        <taxon>Bacillati</taxon>
        <taxon>Chloroflexota</taxon>
        <taxon>Caldilineae</taxon>
        <taxon>Caldilineales</taxon>
        <taxon>Caldilineaceae</taxon>
        <taxon>Litorilinea</taxon>
    </lineage>
</organism>
<keyword evidence="4 7" id="KW-0812">Transmembrane</keyword>
<dbReference type="OrthoDB" id="9801818at2"/>
<evidence type="ECO:0000259" key="8">
    <source>
        <dbReference type="PROSITE" id="PS50928"/>
    </source>
</evidence>
<feature type="transmembrane region" description="Helical" evidence="7">
    <location>
        <begin position="180"/>
        <end position="205"/>
    </location>
</feature>
<comment type="subcellular location">
    <subcellularLocation>
        <location evidence="1 7">Cell membrane</location>
        <topology evidence="1 7">Multi-pass membrane protein</topology>
    </subcellularLocation>
</comment>
<feature type="transmembrane region" description="Helical" evidence="7">
    <location>
        <begin position="93"/>
        <end position="112"/>
    </location>
</feature>
<sequence>MRTTHVHVKQTSYETRHLRWVLSDRAIVHLFIWPTLVLLICMNVFPLFYSLYLSFTDYSAIARQAPRWVGLQNFSDILNDPQLWKYFATTGKYAFFSVGLQVIVGFTLAMLVKEKFRGSGLITTLILLPMMLSPVVVGLFWKLIYNPTFGYFNYLLGFTDPSKGPDMLASRFAGKPVPDLALWAVVIVDVWMWSPFVMLLVLSGLKAIPEYLYEAAAIDRASPWFQFWHITLPQVLPLLLIAILFRTIEAFKAFDLVMGLTGGGPGDQTELIAVNLYRQAFLGQWQTGRASALAYIILIVIIAISNIYIRFLNRLRD</sequence>
<feature type="transmembrane region" description="Helical" evidence="7">
    <location>
        <begin position="226"/>
        <end position="248"/>
    </location>
</feature>
<dbReference type="RefSeq" id="WP_141612071.1">
    <property type="nucleotide sequence ID" value="NZ_VIGC02000037.1"/>
</dbReference>
<accession>A0A540VBY1</accession>